<name>A0A5A7PAD2_STRAF</name>
<dbReference type="AlphaFoldDB" id="A0A5A7PAD2"/>
<dbReference type="OrthoDB" id="1889813at2759"/>
<comment type="caution">
    <text evidence="1">The sequence shown here is derived from an EMBL/GenBank/DDBJ whole genome shotgun (WGS) entry which is preliminary data.</text>
</comment>
<organism evidence="1 2">
    <name type="scientific">Striga asiatica</name>
    <name type="common">Asiatic witchweed</name>
    <name type="synonym">Buchnera asiatica</name>
    <dbReference type="NCBI Taxonomy" id="4170"/>
    <lineage>
        <taxon>Eukaryota</taxon>
        <taxon>Viridiplantae</taxon>
        <taxon>Streptophyta</taxon>
        <taxon>Embryophyta</taxon>
        <taxon>Tracheophyta</taxon>
        <taxon>Spermatophyta</taxon>
        <taxon>Magnoliopsida</taxon>
        <taxon>eudicotyledons</taxon>
        <taxon>Gunneridae</taxon>
        <taxon>Pentapetalae</taxon>
        <taxon>asterids</taxon>
        <taxon>lamiids</taxon>
        <taxon>Lamiales</taxon>
        <taxon>Orobanchaceae</taxon>
        <taxon>Buchnereae</taxon>
        <taxon>Striga</taxon>
    </lineage>
</organism>
<sequence length="197" mass="22754">MSLLPLGISHSALPAPKGLRYRLPTRAVFSCFRFQLKISFPQAKPLRRERFPLGEGEQEADLGTLTQEVFRVMRLKTSNKEKKKAKKKDKQGKELKRRSRFDFDCYGLVPRSSPRQADLILTARTSLLLMLHKQSLCSSECGSFEKFLPLYLSLRCLDFSKLHGHAPVKPKKINQFSRQKKALYFFVRRVILVLLSI</sequence>
<dbReference type="Proteomes" id="UP000325081">
    <property type="component" value="Unassembled WGS sequence"/>
</dbReference>
<evidence type="ECO:0000313" key="1">
    <source>
        <dbReference type="EMBL" id="GER29632.1"/>
    </source>
</evidence>
<keyword evidence="2" id="KW-1185">Reference proteome</keyword>
<proteinExistence type="predicted"/>
<protein>
    <submittedName>
        <fullName evidence="1">NAD(P)H-quinone oxidoreductase subunit K</fullName>
    </submittedName>
</protein>
<evidence type="ECO:0000313" key="2">
    <source>
        <dbReference type="Proteomes" id="UP000325081"/>
    </source>
</evidence>
<gene>
    <name evidence="1" type="ORF">STAS_05514</name>
</gene>
<accession>A0A5A7PAD2</accession>
<reference evidence="2" key="1">
    <citation type="journal article" date="2019" name="Curr. Biol.">
        <title>Genome Sequence of Striga asiatica Provides Insight into the Evolution of Plant Parasitism.</title>
        <authorList>
            <person name="Yoshida S."/>
            <person name="Kim S."/>
            <person name="Wafula E.K."/>
            <person name="Tanskanen J."/>
            <person name="Kim Y.M."/>
            <person name="Honaas L."/>
            <person name="Yang Z."/>
            <person name="Spallek T."/>
            <person name="Conn C.E."/>
            <person name="Ichihashi Y."/>
            <person name="Cheong K."/>
            <person name="Cui S."/>
            <person name="Der J.P."/>
            <person name="Gundlach H."/>
            <person name="Jiao Y."/>
            <person name="Hori C."/>
            <person name="Ishida J.K."/>
            <person name="Kasahara H."/>
            <person name="Kiba T."/>
            <person name="Kim M.S."/>
            <person name="Koo N."/>
            <person name="Laohavisit A."/>
            <person name="Lee Y.H."/>
            <person name="Lumba S."/>
            <person name="McCourt P."/>
            <person name="Mortimer J.C."/>
            <person name="Mutuku J.M."/>
            <person name="Nomura T."/>
            <person name="Sasaki-Sekimoto Y."/>
            <person name="Seto Y."/>
            <person name="Wang Y."/>
            <person name="Wakatake T."/>
            <person name="Sakakibara H."/>
            <person name="Demura T."/>
            <person name="Yamaguchi S."/>
            <person name="Yoneyama K."/>
            <person name="Manabe R.I."/>
            <person name="Nelson D.C."/>
            <person name="Schulman A.H."/>
            <person name="Timko M.P."/>
            <person name="dePamphilis C.W."/>
            <person name="Choi D."/>
            <person name="Shirasu K."/>
        </authorList>
    </citation>
    <scope>NUCLEOTIDE SEQUENCE [LARGE SCALE GENOMIC DNA]</scope>
    <source>
        <strain evidence="2">cv. UVA1</strain>
    </source>
</reference>
<dbReference type="EMBL" id="BKCP01004113">
    <property type="protein sequence ID" value="GER29632.1"/>
    <property type="molecule type" value="Genomic_DNA"/>
</dbReference>